<accession>A0ABN3A3B6</accession>
<proteinExistence type="predicted"/>
<dbReference type="Proteomes" id="UP001422759">
    <property type="component" value="Unassembled WGS sequence"/>
</dbReference>
<comment type="caution">
    <text evidence="1">The sequence shown here is derived from an EMBL/GenBank/DDBJ whole genome shotgun (WGS) entry which is preliminary data.</text>
</comment>
<gene>
    <name evidence="1" type="ORF">GCM10009760_50450</name>
</gene>
<dbReference type="InterPro" id="IPR036412">
    <property type="entry name" value="HAD-like_sf"/>
</dbReference>
<name>A0ABN3A3B6_9ACTN</name>
<keyword evidence="2" id="KW-1185">Reference proteome</keyword>
<dbReference type="EMBL" id="BAAANT010000036">
    <property type="protein sequence ID" value="GAA2153065.1"/>
    <property type="molecule type" value="Genomic_DNA"/>
</dbReference>
<dbReference type="Gene3D" id="3.40.50.1000">
    <property type="entry name" value="HAD superfamily/HAD-like"/>
    <property type="match status" value="1"/>
</dbReference>
<dbReference type="InterPro" id="IPR023214">
    <property type="entry name" value="HAD_sf"/>
</dbReference>
<reference evidence="1 2" key="1">
    <citation type="journal article" date="2019" name="Int. J. Syst. Evol. Microbiol.">
        <title>The Global Catalogue of Microorganisms (GCM) 10K type strain sequencing project: providing services to taxonomists for standard genome sequencing and annotation.</title>
        <authorList>
            <consortium name="The Broad Institute Genomics Platform"/>
            <consortium name="The Broad Institute Genome Sequencing Center for Infectious Disease"/>
            <person name="Wu L."/>
            <person name="Ma J."/>
        </authorList>
    </citation>
    <scope>NUCLEOTIDE SEQUENCE [LARGE SCALE GENOMIC DNA]</scope>
    <source>
        <strain evidence="1 2">JCM 14560</strain>
    </source>
</reference>
<evidence type="ECO:0000313" key="2">
    <source>
        <dbReference type="Proteomes" id="UP001422759"/>
    </source>
</evidence>
<organism evidence="1 2">
    <name type="scientific">Kitasatospora kazusensis</name>
    <dbReference type="NCBI Taxonomy" id="407974"/>
    <lineage>
        <taxon>Bacteria</taxon>
        <taxon>Bacillati</taxon>
        <taxon>Actinomycetota</taxon>
        <taxon>Actinomycetes</taxon>
        <taxon>Kitasatosporales</taxon>
        <taxon>Streptomycetaceae</taxon>
        <taxon>Kitasatospora</taxon>
    </lineage>
</organism>
<sequence>MSAPAGPARFLVASDLDRTLIYSNRALALDVPDRLAPRLLSVETYEGKPLSFMTEQAAGLLVRLAGSAVFVPVTTRTRKQYERVNLPGPTPTWIPPYAICANGGELLVSGVPDQDWQGQVRSALAAGSAPLAEVVEHLAVVADPEWTHKRRVADKLFAYLVVERAQLPAGWIEDLTGWCAERGWTVSLQGRKVYAVPAPLSKSAALAEVVRRVGDLGGADGGAGAVTVLSAGDSLLDAGLLLAGDQGWRPGHGELADTGWTAPGVTALTVAGVAAGEEILRQMLARVRADADTGAGSDVGAGVRARA</sequence>
<dbReference type="InterPro" id="IPR024197">
    <property type="entry name" value="TPP-like"/>
</dbReference>
<dbReference type="RefSeq" id="WP_344468240.1">
    <property type="nucleotide sequence ID" value="NZ_BAAANT010000036.1"/>
</dbReference>
<dbReference type="SUPFAM" id="SSF56784">
    <property type="entry name" value="HAD-like"/>
    <property type="match status" value="1"/>
</dbReference>
<dbReference type="PIRSF" id="PIRSF030802">
    <property type="entry name" value="UCP030802"/>
    <property type="match status" value="1"/>
</dbReference>
<evidence type="ECO:0000313" key="1">
    <source>
        <dbReference type="EMBL" id="GAA2153065.1"/>
    </source>
</evidence>
<evidence type="ECO:0008006" key="3">
    <source>
        <dbReference type="Google" id="ProtNLM"/>
    </source>
</evidence>
<protein>
    <recommendedName>
        <fullName evidence="3">HAD family hydrolase</fullName>
    </recommendedName>
</protein>